<proteinExistence type="predicted"/>
<name>A0A921QE43_SORBI</name>
<organism evidence="1 2">
    <name type="scientific">Sorghum bicolor</name>
    <name type="common">Sorghum</name>
    <name type="synonym">Sorghum vulgare</name>
    <dbReference type="NCBI Taxonomy" id="4558"/>
    <lineage>
        <taxon>Eukaryota</taxon>
        <taxon>Viridiplantae</taxon>
        <taxon>Streptophyta</taxon>
        <taxon>Embryophyta</taxon>
        <taxon>Tracheophyta</taxon>
        <taxon>Spermatophyta</taxon>
        <taxon>Magnoliopsida</taxon>
        <taxon>Liliopsida</taxon>
        <taxon>Poales</taxon>
        <taxon>Poaceae</taxon>
        <taxon>PACMAD clade</taxon>
        <taxon>Panicoideae</taxon>
        <taxon>Andropogonodae</taxon>
        <taxon>Andropogoneae</taxon>
        <taxon>Sorghinae</taxon>
        <taxon>Sorghum</taxon>
    </lineage>
</organism>
<dbReference type="EMBL" id="CM027687">
    <property type="protein sequence ID" value="KAG0520529.1"/>
    <property type="molecule type" value="Genomic_DNA"/>
</dbReference>
<evidence type="ECO:0000313" key="1">
    <source>
        <dbReference type="EMBL" id="KAG0520529.1"/>
    </source>
</evidence>
<protein>
    <recommendedName>
        <fullName evidence="3">RNase H type-1 domain-containing protein</fullName>
    </recommendedName>
</protein>
<dbReference type="AlphaFoldDB" id="A0A921QE43"/>
<comment type="caution">
    <text evidence="1">The sequence shown here is derived from an EMBL/GenBank/DDBJ whole genome shotgun (WGS) entry which is preliminary data.</text>
</comment>
<reference evidence="1" key="1">
    <citation type="journal article" date="2019" name="BMC Genomics">
        <title>A new reference genome for Sorghum bicolor reveals high levels of sequence similarity between sweet and grain genotypes: implications for the genetics of sugar metabolism.</title>
        <authorList>
            <person name="Cooper E.A."/>
            <person name="Brenton Z.W."/>
            <person name="Flinn B.S."/>
            <person name="Jenkins J."/>
            <person name="Shu S."/>
            <person name="Flowers D."/>
            <person name="Luo F."/>
            <person name="Wang Y."/>
            <person name="Xia P."/>
            <person name="Barry K."/>
            <person name="Daum C."/>
            <person name="Lipzen A."/>
            <person name="Yoshinaga Y."/>
            <person name="Schmutz J."/>
            <person name="Saski C."/>
            <person name="Vermerris W."/>
            <person name="Kresovich S."/>
        </authorList>
    </citation>
    <scope>NUCLEOTIDE SEQUENCE</scope>
</reference>
<evidence type="ECO:0000313" key="2">
    <source>
        <dbReference type="Proteomes" id="UP000807115"/>
    </source>
</evidence>
<dbReference type="Proteomes" id="UP000807115">
    <property type="component" value="Chromosome 8"/>
</dbReference>
<accession>A0A921QE43</accession>
<gene>
    <name evidence="1" type="ORF">BDA96_08G082000</name>
</gene>
<evidence type="ECO:0008006" key="3">
    <source>
        <dbReference type="Google" id="ProtNLM"/>
    </source>
</evidence>
<reference evidence="1" key="2">
    <citation type="submission" date="2020-10" db="EMBL/GenBank/DDBJ databases">
        <authorList>
            <person name="Cooper E.A."/>
            <person name="Brenton Z.W."/>
            <person name="Flinn B.S."/>
            <person name="Jenkins J."/>
            <person name="Shu S."/>
            <person name="Flowers D."/>
            <person name="Luo F."/>
            <person name="Wang Y."/>
            <person name="Xia P."/>
            <person name="Barry K."/>
            <person name="Daum C."/>
            <person name="Lipzen A."/>
            <person name="Yoshinaga Y."/>
            <person name="Schmutz J."/>
            <person name="Saski C."/>
            <person name="Vermerris W."/>
            <person name="Kresovich S."/>
        </authorList>
    </citation>
    <scope>NUCLEOTIDE SEQUENCE</scope>
</reference>
<sequence>MRQFEEFRRLKATHQPVLRVQFRPKWSRPPVGFVKINVDSGFIEERAQGSWGYIIRDDVGEVLPAGAGRLNHVLEAWQAAKLNWWHAFRFR</sequence>